<accession>A0A4Q5LJW0</accession>
<name>A0A4Q5LJW0_9BACT</name>
<dbReference type="Gene3D" id="3.30.750.24">
    <property type="entry name" value="STAS domain"/>
    <property type="match status" value="1"/>
</dbReference>
<evidence type="ECO:0000313" key="2">
    <source>
        <dbReference type="Proteomes" id="UP000294155"/>
    </source>
</evidence>
<dbReference type="InterPro" id="IPR036513">
    <property type="entry name" value="STAS_dom_sf"/>
</dbReference>
<sequence>MEIYREILPESYLLILVDEALPTAPSETVLHQALSRAARSGKGSVWVDCSSLHQLPAHAAALLTRYGRKLNRQGVSLILCHLSEAVRKELLTQDPALAPLIVPTLLDAQQYCQQRINHVWAPQRLAG</sequence>
<dbReference type="SUPFAM" id="SSF52091">
    <property type="entry name" value="SpoIIaa-like"/>
    <property type="match status" value="1"/>
</dbReference>
<dbReference type="AlphaFoldDB" id="A0A4Q5LJW0"/>
<dbReference type="RefSeq" id="WP_129919279.1">
    <property type="nucleotide sequence ID" value="NZ_SEWE01000002.1"/>
</dbReference>
<keyword evidence="2" id="KW-1185">Reference proteome</keyword>
<comment type="caution">
    <text evidence="1">The sequence shown here is derived from an EMBL/GenBank/DDBJ whole genome shotgun (WGS) entry which is preliminary data.</text>
</comment>
<organism evidence="1 2">
    <name type="scientific">Hymenobacter persicinus</name>
    <dbReference type="NCBI Taxonomy" id="2025506"/>
    <lineage>
        <taxon>Bacteria</taxon>
        <taxon>Pseudomonadati</taxon>
        <taxon>Bacteroidota</taxon>
        <taxon>Cytophagia</taxon>
        <taxon>Cytophagales</taxon>
        <taxon>Hymenobacteraceae</taxon>
        <taxon>Hymenobacter</taxon>
    </lineage>
</organism>
<evidence type="ECO:0000313" key="1">
    <source>
        <dbReference type="EMBL" id="RYU84312.1"/>
    </source>
</evidence>
<dbReference type="Proteomes" id="UP000294155">
    <property type="component" value="Unassembled WGS sequence"/>
</dbReference>
<evidence type="ECO:0008006" key="3">
    <source>
        <dbReference type="Google" id="ProtNLM"/>
    </source>
</evidence>
<proteinExistence type="predicted"/>
<protein>
    <recommendedName>
        <fullName evidence="3">STAS domain-containing protein</fullName>
    </recommendedName>
</protein>
<dbReference type="OrthoDB" id="885901at2"/>
<gene>
    <name evidence="1" type="ORF">EWM57_01055</name>
</gene>
<reference evidence="1 2" key="1">
    <citation type="submission" date="2019-02" db="EMBL/GenBank/DDBJ databases">
        <title>Bacterial novel species isolated from soil.</title>
        <authorList>
            <person name="Jung H.-Y."/>
        </authorList>
    </citation>
    <scope>NUCLEOTIDE SEQUENCE [LARGE SCALE GENOMIC DNA]</scope>
    <source>
        <strain evidence="1 2">1-3-3-3</strain>
    </source>
</reference>
<dbReference type="EMBL" id="SEWE01000002">
    <property type="protein sequence ID" value="RYU84312.1"/>
    <property type="molecule type" value="Genomic_DNA"/>
</dbReference>